<proteinExistence type="predicted"/>
<evidence type="ECO:0000313" key="3">
    <source>
        <dbReference type="Proteomes" id="UP000681075"/>
    </source>
</evidence>
<evidence type="ECO:0000313" key="2">
    <source>
        <dbReference type="EMBL" id="GIL38668.1"/>
    </source>
</evidence>
<keyword evidence="3" id="KW-1185">Reference proteome</keyword>
<dbReference type="Proteomes" id="UP000681075">
    <property type="component" value="Unassembled WGS sequence"/>
</dbReference>
<dbReference type="AlphaFoldDB" id="A0A8S8X6D0"/>
<dbReference type="RefSeq" id="WP_420241720.1">
    <property type="nucleotide sequence ID" value="NZ_BOPV01000001.1"/>
</dbReference>
<sequence length="608" mass="69170">MFKLTPLLIALASLPVAARAAEPPPMHNVIEQRLLPDLDRLFQKIITEKRDTTLDGVRVFTGEDKFLPGKVAIGVAHLILHTSDGDPRRDAYLAGFRQIADMTIDDPNDTWGIYYYVLALQKLNAAGLLDRAVAPATLQKLRTNLDWRRFVRADDFTLIDLPNNYYGVSFGIARQRALLGWEDYSGSETLLRKAFDHYRKYSGQYGFADETDGEGRFDRYSILLAGEIAQRMLESGMTPPDEVKTWLRKSVDLLLPRFNQQGTGFEYGRSIGVYGETAFLEVFAVAAKLGVLTVEERDMAYAFASRITQRYATFWYDPEIASVNMWSRGRRTDAYRGRKRILGENLSLSHQYIYTEESWNELGYRGRTPSKAFTQWLRTLPRYRVTWFQRGTYDRLVVTVRDRGHVIGLPLINGGPEQHRNSPYYPVPFATGMLQAIADGRVPLLIPRFTLMDGSELLPVAFMQDVKVEQRGDTMTVTYRQPVLDRANDLTPSEDKRIEVRTTYRFEPGKITRDDEYRAPQPLQVANVRLEFANYAAGGRLDGKVIRFAHGDVQSLQVSGAGACRVEDSSNDPLFRAPDGQFNSRAICETGSWSFSGTHKVRWVLTYR</sequence>
<reference evidence="2" key="1">
    <citation type="submission" date="2021-02" db="EMBL/GenBank/DDBJ databases">
        <title>Genome sequence of Rhodospirillales sp. strain TMPK1 isolated from soil.</title>
        <authorList>
            <person name="Nakai R."/>
            <person name="Kusada H."/>
            <person name="Tamaki H."/>
        </authorList>
    </citation>
    <scope>NUCLEOTIDE SEQUENCE</scope>
    <source>
        <strain evidence="2">TMPK1</strain>
    </source>
</reference>
<protein>
    <submittedName>
        <fullName evidence="2">Uncharacterized protein</fullName>
    </submittedName>
</protein>
<evidence type="ECO:0000256" key="1">
    <source>
        <dbReference type="SAM" id="SignalP"/>
    </source>
</evidence>
<keyword evidence="1" id="KW-0732">Signal</keyword>
<name>A0A8S8X6D0_9PROT</name>
<feature type="signal peptide" evidence="1">
    <location>
        <begin position="1"/>
        <end position="20"/>
    </location>
</feature>
<accession>A0A8S8X6D0</accession>
<feature type="chain" id="PRO_5035783200" evidence="1">
    <location>
        <begin position="21"/>
        <end position="608"/>
    </location>
</feature>
<dbReference type="EMBL" id="BOPV01000001">
    <property type="protein sequence ID" value="GIL38668.1"/>
    <property type="molecule type" value="Genomic_DNA"/>
</dbReference>
<comment type="caution">
    <text evidence="2">The sequence shown here is derived from an EMBL/GenBank/DDBJ whole genome shotgun (WGS) entry which is preliminary data.</text>
</comment>
<gene>
    <name evidence="2" type="ORF">TMPK1_09050</name>
</gene>
<organism evidence="2 3">
    <name type="scientific">Roseiterribacter gracilis</name>
    <dbReference type="NCBI Taxonomy" id="2812848"/>
    <lineage>
        <taxon>Bacteria</taxon>
        <taxon>Pseudomonadati</taxon>
        <taxon>Pseudomonadota</taxon>
        <taxon>Alphaproteobacteria</taxon>
        <taxon>Rhodospirillales</taxon>
        <taxon>Roseiterribacteraceae</taxon>
        <taxon>Roseiterribacter</taxon>
    </lineage>
</organism>